<proteinExistence type="predicted"/>
<dbReference type="InterPro" id="IPR012865">
    <property type="entry name" value="DUF1642"/>
</dbReference>
<dbReference type="Proteomes" id="UP000423274">
    <property type="component" value="Chromosome"/>
</dbReference>
<accession>A0AAP9HG51</accession>
<dbReference type="AlphaFoldDB" id="A0AAP9HG51"/>
<gene>
    <name evidence="1" type="ORF">LCAKO_0963</name>
</gene>
<protein>
    <submittedName>
        <fullName evidence="1">Uncharacterized protein</fullName>
    </submittedName>
</protein>
<evidence type="ECO:0000313" key="2">
    <source>
        <dbReference type="Proteomes" id="UP000423274"/>
    </source>
</evidence>
<name>A0AAP9HG51_LACPA</name>
<dbReference type="RefSeq" id="WP_156656827.1">
    <property type="nucleotide sequence ID" value="NZ_CP022954.1"/>
</dbReference>
<evidence type="ECO:0000313" key="1">
    <source>
        <dbReference type="EMBL" id="QGV17500.1"/>
    </source>
</evidence>
<dbReference type="EMBL" id="CP022954">
    <property type="protein sequence ID" value="QGV17500.1"/>
    <property type="molecule type" value="Genomic_DNA"/>
</dbReference>
<dbReference type="Pfam" id="PF07852">
    <property type="entry name" value="DUF1642"/>
    <property type="match status" value="1"/>
</dbReference>
<organism evidence="1 2">
    <name type="scientific">Lacticaseibacillus paracasei subsp. paracasei</name>
    <dbReference type="NCBI Taxonomy" id="47714"/>
    <lineage>
        <taxon>Bacteria</taxon>
        <taxon>Bacillati</taxon>
        <taxon>Bacillota</taxon>
        <taxon>Bacilli</taxon>
        <taxon>Lactobacillales</taxon>
        <taxon>Lactobacillaceae</taxon>
        <taxon>Lacticaseibacillus</taxon>
    </lineage>
</organism>
<sequence>MSEEKLYAVKNDEGKYGDFDSTGFWSLDTSDCPTTPSKEQAEPVADEQGGHVVTLIEEPEKVAVSPNEAQAIKSLLNANTYADVYDPFKYLFTSRYKKDIKRLTEAIKNGYTVAKEKKYLVYKVLGGKQKNRHEQVAQAYRSNLFFDTIIWLIKEHKIMSSDASDQFTEAEIEHYGLQDCEKEEVTDDEND</sequence>
<reference evidence="1 2" key="1">
    <citation type="submission" date="2017-08" db="EMBL/GenBank/DDBJ databases">
        <title>Genome sequence, comparative genomics and functional analysis of the highly adhesive Lactobacillus paracasei Kobulty strain.</title>
        <authorList>
            <person name="Koryszewska-Baginska A."/>
            <person name="Grynberg M."/>
            <person name="Aleksandrzak-Piekarczyk T."/>
        </authorList>
    </citation>
    <scope>NUCLEOTIDE SEQUENCE [LARGE SCALE GENOMIC DNA]</scope>
    <source>
        <strain evidence="1 2">IBB3423</strain>
    </source>
</reference>